<gene>
    <name evidence="1" type="ORF">AVEN_141027_1</name>
</gene>
<dbReference type="AlphaFoldDB" id="A0A4Y2Q9W3"/>
<dbReference type="EMBL" id="BGPR01013344">
    <property type="protein sequence ID" value="GBN60254.1"/>
    <property type="molecule type" value="Genomic_DNA"/>
</dbReference>
<keyword evidence="2" id="KW-1185">Reference proteome</keyword>
<sequence length="126" mass="14386">MSVCWRCTEQTVEHRATKFGTVKTSGYKIEYPNLPSTVRPVPQTSEIPVPVFKELPSLEIKEYQSGEGRSDPNDDDFEIEHDFVRKGFKQHELNELARDLGLSKKASELLASRLHDKNLLEKGDKV</sequence>
<organism evidence="1 2">
    <name type="scientific">Araneus ventricosus</name>
    <name type="common">Orbweaver spider</name>
    <name type="synonym">Epeira ventricosa</name>
    <dbReference type="NCBI Taxonomy" id="182803"/>
    <lineage>
        <taxon>Eukaryota</taxon>
        <taxon>Metazoa</taxon>
        <taxon>Ecdysozoa</taxon>
        <taxon>Arthropoda</taxon>
        <taxon>Chelicerata</taxon>
        <taxon>Arachnida</taxon>
        <taxon>Araneae</taxon>
        <taxon>Araneomorphae</taxon>
        <taxon>Entelegynae</taxon>
        <taxon>Araneoidea</taxon>
        <taxon>Araneidae</taxon>
        <taxon>Araneus</taxon>
    </lineage>
</organism>
<name>A0A4Y2Q9W3_ARAVE</name>
<dbReference type="OrthoDB" id="8030860at2759"/>
<proteinExistence type="predicted"/>
<evidence type="ECO:0000313" key="2">
    <source>
        <dbReference type="Proteomes" id="UP000499080"/>
    </source>
</evidence>
<protein>
    <submittedName>
        <fullName evidence="1">Uncharacterized protein</fullName>
    </submittedName>
</protein>
<comment type="caution">
    <text evidence="1">The sequence shown here is derived from an EMBL/GenBank/DDBJ whole genome shotgun (WGS) entry which is preliminary data.</text>
</comment>
<accession>A0A4Y2Q9W3</accession>
<evidence type="ECO:0000313" key="1">
    <source>
        <dbReference type="EMBL" id="GBN60254.1"/>
    </source>
</evidence>
<reference evidence="1 2" key="1">
    <citation type="journal article" date="2019" name="Sci. Rep.">
        <title>Orb-weaving spider Araneus ventricosus genome elucidates the spidroin gene catalogue.</title>
        <authorList>
            <person name="Kono N."/>
            <person name="Nakamura H."/>
            <person name="Ohtoshi R."/>
            <person name="Moran D.A.P."/>
            <person name="Shinohara A."/>
            <person name="Yoshida Y."/>
            <person name="Fujiwara M."/>
            <person name="Mori M."/>
            <person name="Tomita M."/>
            <person name="Arakawa K."/>
        </authorList>
    </citation>
    <scope>NUCLEOTIDE SEQUENCE [LARGE SCALE GENOMIC DNA]</scope>
</reference>
<dbReference type="Proteomes" id="UP000499080">
    <property type="component" value="Unassembled WGS sequence"/>
</dbReference>